<dbReference type="OrthoDB" id="9804819at2"/>
<organism evidence="6 7">
    <name type="scientific">Clostridium puniceum</name>
    <dbReference type="NCBI Taxonomy" id="29367"/>
    <lineage>
        <taxon>Bacteria</taxon>
        <taxon>Bacillati</taxon>
        <taxon>Bacillota</taxon>
        <taxon>Clostridia</taxon>
        <taxon>Eubacteriales</taxon>
        <taxon>Clostridiaceae</taxon>
        <taxon>Clostridium</taxon>
    </lineage>
</organism>
<dbReference type="PROSITE" id="PS50893">
    <property type="entry name" value="ABC_TRANSPORTER_2"/>
    <property type="match status" value="1"/>
</dbReference>
<evidence type="ECO:0000259" key="5">
    <source>
        <dbReference type="PROSITE" id="PS50893"/>
    </source>
</evidence>
<accession>A0A1S8TS95</accession>
<dbReference type="InterPro" id="IPR003593">
    <property type="entry name" value="AAA+_ATPase"/>
</dbReference>
<comment type="similarity">
    <text evidence="1">Belongs to the ABC transporter superfamily.</text>
</comment>
<dbReference type="InterPro" id="IPR027417">
    <property type="entry name" value="P-loop_NTPase"/>
</dbReference>
<dbReference type="AlphaFoldDB" id="A0A1S8TS95"/>
<dbReference type="SUPFAM" id="SSF52540">
    <property type="entry name" value="P-loop containing nucleoside triphosphate hydrolases"/>
    <property type="match status" value="1"/>
</dbReference>
<dbReference type="Pfam" id="PF13732">
    <property type="entry name" value="DrrA1-3_C"/>
    <property type="match status" value="1"/>
</dbReference>
<dbReference type="Pfam" id="PF00005">
    <property type="entry name" value="ABC_tran"/>
    <property type="match status" value="1"/>
</dbReference>
<evidence type="ECO:0000256" key="2">
    <source>
        <dbReference type="ARBA" id="ARBA00022448"/>
    </source>
</evidence>
<evidence type="ECO:0000256" key="3">
    <source>
        <dbReference type="ARBA" id="ARBA00022741"/>
    </source>
</evidence>
<protein>
    <submittedName>
        <fullName evidence="6">Putative ABC transporter ATP-binding protein YbhF</fullName>
    </submittedName>
</protein>
<evidence type="ECO:0000256" key="1">
    <source>
        <dbReference type="ARBA" id="ARBA00005417"/>
    </source>
</evidence>
<dbReference type="InterPro" id="IPR025302">
    <property type="entry name" value="DrrA1/2-like_C"/>
</dbReference>
<keyword evidence="7" id="KW-1185">Reference proteome</keyword>
<name>A0A1S8TS95_9CLOT</name>
<gene>
    <name evidence="6" type="primary">ybhF_1</name>
    <name evidence="6" type="ORF">CLPUN_13190</name>
</gene>
<dbReference type="PANTHER" id="PTHR43335">
    <property type="entry name" value="ABC TRANSPORTER, ATP-BINDING PROTEIN"/>
    <property type="match status" value="1"/>
</dbReference>
<evidence type="ECO:0000313" key="6">
    <source>
        <dbReference type="EMBL" id="OOM80653.1"/>
    </source>
</evidence>
<dbReference type="InterPro" id="IPR003439">
    <property type="entry name" value="ABC_transporter-like_ATP-bd"/>
</dbReference>
<dbReference type="CDD" id="cd03230">
    <property type="entry name" value="ABC_DR_subfamily_A"/>
    <property type="match status" value="1"/>
</dbReference>
<feature type="domain" description="ABC transporter" evidence="5">
    <location>
        <begin position="2"/>
        <end position="232"/>
    </location>
</feature>
<sequence length="316" mass="35351">MLLIKELEKSYGKFQALNKLDLDIKQGEIFGFIGPNGAGKSTTMKIVSGLLTPDSGEVYVDGMDAIKNNKKLKEKIGYMPDFFGVYDNLKAYEYLEFFGSIHGINGKEIKDLSMDLLELVNLENKYDAYVDGLSRGMKQRLCLARCLIHNPQLLILDEPASGMDPRARFEMKNILKNLKDMGKTIIVSSHILSELGEICTNIGIVESGKMVCQGTVEEIMTAVSGNHPIVITVLDKIEETIKILKEIPKVGKVKFENNKITTAFNGNEEECVILLKMLINNEIPIISFNRESTSLEDIFIKITDKEALKGENSFEN</sequence>
<proteinExistence type="inferred from homology"/>
<keyword evidence="3" id="KW-0547">Nucleotide-binding</keyword>
<dbReference type="EMBL" id="LZZM01000080">
    <property type="protein sequence ID" value="OOM80653.1"/>
    <property type="molecule type" value="Genomic_DNA"/>
</dbReference>
<evidence type="ECO:0000256" key="4">
    <source>
        <dbReference type="ARBA" id="ARBA00022840"/>
    </source>
</evidence>
<evidence type="ECO:0000313" key="7">
    <source>
        <dbReference type="Proteomes" id="UP000190890"/>
    </source>
</evidence>
<dbReference type="Gene3D" id="3.40.50.300">
    <property type="entry name" value="P-loop containing nucleotide triphosphate hydrolases"/>
    <property type="match status" value="1"/>
</dbReference>
<dbReference type="GO" id="GO:0016887">
    <property type="term" value="F:ATP hydrolysis activity"/>
    <property type="evidence" value="ECO:0007669"/>
    <property type="project" value="InterPro"/>
</dbReference>
<dbReference type="STRING" id="29367.CLPUN_13190"/>
<keyword evidence="2" id="KW-0813">Transport</keyword>
<dbReference type="GO" id="GO:0005524">
    <property type="term" value="F:ATP binding"/>
    <property type="evidence" value="ECO:0007669"/>
    <property type="project" value="UniProtKB-KW"/>
</dbReference>
<reference evidence="6 7" key="1">
    <citation type="submission" date="2016-05" db="EMBL/GenBank/DDBJ databases">
        <title>Microbial solvent formation.</title>
        <authorList>
            <person name="Poehlein A."/>
            <person name="Montoya Solano J.D."/>
            <person name="Flitsch S."/>
            <person name="Krabben P."/>
            <person name="Duerre P."/>
            <person name="Daniel R."/>
        </authorList>
    </citation>
    <scope>NUCLEOTIDE SEQUENCE [LARGE SCALE GENOMIC DNA]</scope>
    <source>
        <strain evidence="6 7">DSM 2619</strain>
    </source>
</reference>
<dbReference type="RefSeq" id="WP_077846526.1">
    <property type="nucleotide sequence ID" value="NZ_LZZM01000080.1"/>
</dbReference>
<dbReference type="Proteomes" id="UP000190890">
    <property type="component" value="Unassembled WGS sequence"/>
</dbReference>
<dbReference type="PANTHER" id="PTHR43335:SF3">
    <property type="entry name" value="ABC TRANSPORTER"/>
    <property type="match status" value="1"/>
</dbReference>
<comment type="caution">
    <text evidence="6">The sequence shown here is derived from an EMBL/GenBank/DDBJ whole genome shotgun (WGS) entry which is preliminary data.</text>
</comment>
<keyword evidence="4 6" id="KW-0067">ATP-binding</keyword>
<dbReference type="SMART" id="SM00382">
    <property type="entry name" value="AAA"/>
    <property type="match status" value="1"/>
</dbReference>